<dbReference type="OrthoDB" id="176203at2"/>
<evidence type="ECO:0000313" key="7">
    <source>
        <dbReference type="EMBL" id="TAA26899.1"/>
    </source>
</evidence>
<dbReference type="Gene3D" id="2.130.10.10">
    <property type="entry name" value="YVTN repeat-like/Quinoprotein amine dehydrogenase"/>
    <property type="match status" value="3"/>
</dbReference>
<dbReference type="GO" id="GO:0016020">
    <property type="term" value="C:membrane"/>
    <property type="evidence" value="ECO:0007669"/>
    <property type="project" value="InterPro"/>
</dbReference>
<feature type="transmembrane region" description="Helical" evidence="4">
    <location>
        <begin position="753"/>
        <end position="773"/>
    </location>
</feature>
<dbReference type="InterPro" id="IPR011123">
    <property type="entry name" value="Y_Y_Y"/>
</dbReference>
<dbReference type="SUPFAM" id="SSF55874">
    <property type="entry name" value="ATPase domain of HSP90 chaperone/DNA topoisomerase II/histidine kinase"/>
    <property type="match status" value="1"/>
</dbReference>
<reference evidence="7 8" key="1">
    <citation type="submission" date="2019-02" db="EMBL/GenBank/DDBJ databases">
        <title>WGS of Pseudoxanthomonas species novum from clinical isolates.</title>
        <authorList>
            <person name="Bernier A.-M."/>
            <person name="Bernard K."/>
            <person name="Vachon A."/>
        </authorList>
    </citation>
    <scope>NUCLEOTIDE SEQUENCE [LARGE SCALE GENOMIC DNA]</scope>
    <source>
        <strain evidence="7 8">NML171200</strain>
    </source>
</reference>
<feature type="domain" description="Histidine kinase" evidence="6">
    <location>
        <begin position="906"/>
        <end position="989"/>
    </location>
</feature>
<dbReference type="InterPro" id="IPR015943">
    <property type="entry name" value="WD40/YVTN_repeat-like_dom_sf"/>
</dbReference>
<dbReference type="EMBL" id="SHMC01000002">
    <property type="protein sequence ID" value="TAA26899.1"/>
    <property type="molecule type" value="Genomic_DNA"/>
</dbReference>
<dbReference type="InterPro" id="IPR036890">
    <property type="entry name" value="HATPase_C_sf"/>
</dbReference>
<accession>A0A4Q8LDB9</accession>
<dbReference type="Pfam" id="PF07730">
    <property type="entry name" value="HisKA_3"/>
    <property type="match status" value="1"/>
</dbReference>
<dbReference type="InterPro" id="IPR013783">
    <property type="entry name" value="Ig-like_fold"/>
</dbReference>
<evidence type="ECO:0000313" key="8">
    <source>
        <dbReference type="Proteomes" id="UP000292627"/>
    </source>
</evidence>
<dbReference type="InterPro" id="IPR011712">
    <property type="entry name" value="Sig_transdc_His_kin_sub3_dim/P"/>
</dbReference>
<evidence type="ECO:0000256" key="4">
    <source>
        <dbReference type="SAM" id="Phobius"/>
    </source>
</evidence>
<keyword evidence="4" id="KW-0472">Membrane</keyword>
<dbReference type="Pfam" id="PF07495">
    <property type="entry name" value="Y_Y_Y"/>
    <property type="match status" value="1"/>
</dbReference>
<proteinExistence type="predicted"/>
<dbReference type="Gene3D" id="3.30.565.10">
    <property type="entry name" value="Histidine kinase-like ATPase, C-terminal domain"/>
    <property type="match status" value="1"/>
</dbReference>
<keyword evidence="3" id="KW-0902">Two-component regulatory system</keyword>
<dbReference type="InterPro" id="IPR005467">
    <property type="entry name" value="His_kinase_dom"/>
</dbReference>
<protein>
    <submittedName>
        <fullName evidence="7">Histidine kinase</fullName>
    </submittedName>
</protein>
<evidence type="ECO:0000256" key="3">
    <source>
        <dbReference type="ARBA" id="ARBA00023012"/>
    </source>
</evidence>
<keyword evidence="4" id="KW-1133">Transmembrane helix</keyword>
<dbReference type="PANTHER" id="PTHR24421">
    <property type="entry name" value="NITRATE/NITRITE SENSOR PROTEIN NARX-RELATED"/>
    <property type="match status" value="1"/>
</dbReference>
<dbReference type="GO" id="GO:0046983">
    <property type="term" value="F:protein dimerization activity"/>
    <property type="evidence" value="ECO:0007669"/>
    <property type="project" value="InterPro"/>
</dbReference>
<dbReference type="Gene3D" id="2.60.40.10">
    <property type="entry name" value="Immunoglobulins"/>
    <property type="match status" value="1"/>
</dbReference>
<dbReference type="Proteomes" id="UP000292627">
    <property type="component" value="Unassembled WGS sequence"/>
</dbReference>
<dbReference type="AlphaFoldDB" id="A0A4Q8LDB9"/>
<dbReference type="InterPro" id="IPR050482">
    <property type="entry name" value="Sensor_HK_TwoCompSys"/>
</dbReference>
<evidence type="ECO:0000256" key="5">
    <source>
        <dbReference type="SAM" id="SignalP"/>
    </source>
</evidence>
<dbReference type="PROSITE" id="PS50109">
    <property type="entry name" value="HIS_KIN"/>
    <property type="match status" value="1"/>
</dbReference>
<sequence length="1010" mass="109483">MAGFSVRRHRGEWVIRACSAWLLLACLWPRGARAGDTPPDAALSGFDHSSWTLGRGAPADIWDMFQGSDRALWLGTGSGLYRFDGQRFMRTPPPPGQSFPSNNLTVVKDDGAGGVWAGTYDAGVFHLQGRTLQRYGPEQGLPAGIAFSMARDARGRWWVANGDSLRWFDGQRWRAPEAGQGFAAGEAYWVLCDDRGVLWVATADRLLYLPPAGQRFADAGVPLGRYATLAQAPDGTVWVADRKQGLWPVADRAGLLPADARRRRALPQLRLQRFAFQRDGSLWASVLGGGGIVRLSWERSGPTPRLERFDIAQGLPSTYASPIMEDLEGDLWVGTNLGLSRFRRHLIHRLPWPGGDAPDTLTTLPGGQVRAYGEDGIVWPLDRTSLATLGGGRRPMPAQDAALVWRWQGGPIVRAAHPPAPAGSVTDASPGDVSAFTQATQGVWACASAGGVLRNVGQGWERETRLPARRCSTLRADARGEVLVGYPDGGVAVLRGDAQGPARVSQAGVGPITGLYRDDALTLVAGEEGLALADANGGYTRVRGPREEMLLGVSGIVRQGTGDLWLYGLRGLVRITPGDLRRSAATGLPLDRARVFDAIDGLPGVALQANAAPTLALGHDGVLWMASNQGLAWLDVNAIARNPVAPQARLGEVVAGQGRQPLVDGLVLPKRTRELELDYSAASLARPDRVRYRVRLGGVDEHWREMGELAQVRYANLRPGRYVFEVMAANEDGVWSTPVRAGFAIRPAWTQTGLFRAALLVLLALAIAAVIALRSRALAARWQARMEERHGERERIARDLHDTLLQGMQGLVLRLHAANQRLPPTEPVRHEVERALELAESTLREGRDRVVGLRGEDTGIELGARLAAVGERLADGASPRLRLLVEGQPRALPTCVAEEAFLIGREALTNALRHAQASAIEVEIGYGRDALHLRVRDDGLGMAADAPSGGARFGLRGMRERAARIGGTLQVWSAPQRGTEIALSIPAAHAYAVARQRWWQRPRRHSREED</sequence>
<keyword evidence="5" id="KW-0732">Signal</keyword>
<dbReference type="InterPro" id="IPR003594">
    <property type="entry name" value="HATPase_dom"/>
</dbReference>
<dbReference type="Gene3D" id="1.20.5.1930">
    <property type="match status" value="1"/>
</dbReference>
<evidence type="ECO:0000256" key="2">
    <source>
        <dbReference type="ARBA" id="ARBA00022777"/>
    </source>
</evidence>
<keyword evidence="1" id="KW-0808">Transferase</keyword>
<evidence type="ECO:0000256" key="1">
    <source>
        <dbReference type="ARBA" id="ARBA00022679"/>
    </source>
</evidence>
<comment type="caution">
    <text evidence="7">The sequence shown here is derived from an EMBL/GenBank/DDBJ whole genome shotgun (WGS) entry which is preliminary data.</text>
</comment>
<evidence type="ECO:0000259" key="6">
    <source>
        <dbReference type="PROSITE" id="PS50109"/>
    </source>
</evidence>
<keyword evidence="4" id="KW-0812">Transmembrane</keyword>
<organism evidence="7 8">
    <name type="scientific">Pseudoxanthomonas winnipegensis</name>
    <dbReference type="NCBI Taxonomy" id="2480810"/>
    <lineage>
        <taxon>Bacteria</taxon>
        <taxon>Pseudomonadati</taxon>
        <taxon>Pseudomonadota</taxon>
        <taxon>Gammaproteobacteria</taxon>
        <taxon>Lysobacterales</taxon>
        <taxon>Lysobacteraceae</taxon>
        <taxon>Pseudoxanthomonas</taxon>
    </lineage>
</organism>
<dbReference type="CDD" id="cd16917">
    <property type="entry name" value="HATPase_UhpB-NarQ-NarX-like"/>
    <property type="match status" value="1"/>
</dbReference>
<name>A0A4Q8LDB9_9GAMM</name>
<keyword evidence="2 7" id="KW-0418">Kinase</keyword>
<dbReference type="SUPFAM" id="SSF63829">
    <property type="entry name" value="Calcium-dependent phosphotriesterase"/>
    <property type="match status" value="1"/>
</dbReference>
<dbReference type="GO" id="GO:0000155">
    <property type="term" value="F:phosphorelay sensor kinase activity"/>
    <property type="evidence" value="ECO:0007669"/>
    <property type="project" value="InterPro"/>
</dbReference>
<feature type="chain" id="PRO_5020371373" evidence="5">
    <location>
        <begin position="35"/>
        <end position="1010"/>
    </location>
</feature>
<dbReference type="Pfam" id="PF02518">
    <property type="entry name" value="HATPase_c"/>
    <property type="match status" value="1"/>
</dbReference>
<gene>
    <name evidence="7" type="ORF">EA660_06710</name>
</gene>
<dbReference type="PANTHER" id="PTHR24421:SF62">
    <property type="entry name" value="SENSORY TRANSDUCTION HISTIDINE KINASE"/>
    <property type="match status" value="1"/>
</dbReference>
<dbReference type="RefSeq" id="WP_130550750.1">
    <property type="nucleotide sequence ID" value="NZ_SHMC01000002.1"/>
</dbReference>
<feature type="signal peptide" evidence="5">
    <location>
        <begin position="1"/>
        <end position="34"/>
    </location>
</feature>
<dbReference type="SMART" id="SM00387">
    <property type="entry name" value="HATPase_c"/>
    <property type="match status" value="1"/>
</dbReference>